<organism evidence="17 18">
    <name type="scientific">Alistipes onderdonkii</name>
    <dbReference type="NCBI Taxonomy" id="328813"/>
    <lineage>
        <taxon>Bacteria</taxon>
        <taxon>Pseudomonadati</taxon>
        <taxon>Bacteroidota</taxon>
        <taxon>Bacteroidia</taxon>
        <taxon>Bacteroidales</taxon>
        <taxon>Rikenellaceae</taxon>
        <taxon>Alistipes</taxon>
    </lineage>
</organism>
<dbReference type="InterPro" id="IPR007692">
    <property type="entry name" value="DNA_helicase_DnaB"/>
</dbReference>
<evidence type="ECO:0000256" key="5">
    <source>
        <dbReference type="ARBA" id="ARBA00022801"/>
    </source>
</evidence>
<proteinExistence type="inferred from homology"/>
<comment type="function">
    <text evidence="10 13">The main replicative DNA helicase, it participates in initiation and elongation during chromosome replication. Travels ahead of the DNA replisome, separating dsDNA into templates for DNA synthesis. A processive ATP-dependent 5'-3' DNA helicase it has DNA-dependent ATPase activity.</text>
</comment>
<comment type="similarity">
    <text evidence="1 13">Belongs to the helicase family. DnaB subfamily.</text>
</comment>
<evidence type="ECO:0000256" key="8">
    <source>
        <dbReference type="ARBA" id="ARBA00023125"/>
    </source>
</evidence>
<gene>
    <name evidence="16" type="primary">dnaB</name>
    <name evidence="17" type="ORF">B5G41_07815</name>
    <name evidence="16" type="ORF">F2Y10_03585</name>
</gene>
<feature type="domain" description="SF4 helicase" evidence="15">
    <location>
        <begin position="195"/>
        <end position="467"/>
    </location>
</feature>
<keyword evidence="2 13" id="KW-0639">Primosome</keyword>
<evidence type="ECO:0000256" key="10">
    <source>
        <dbReference type="ARBA" id="ARBA00044932"/>
    </source>
</evidence>
<dbReference type="InterPro" id="IPR027417">
    <property type="entry name" value="P-loop_NTPase"/>
</dbReference>
<dbReference type="GO" id="GO:0016787">
    <property type="term" value="F:hydrolase activity"/>
    <property type="evidence" value="ECO:0007669"/>
    <property type="project" value="UniProtKB-KW"/>
</dbReference>
<dbReference type="SMART" id="SM00382">
    <property type="entry name" value="AAA"/>
    <property type="match status" value="1"/>
</dbReference>
<dbReference type="eggNOG" id="COG0305">
    <property type="taxonomic scope" value="Bacteria"/>
</dbReference>
<keyword evidence="8 13" id="KW-0238">DNA-binding</keyword>
<dbReference type="Proteomes" id="UP000322940">
    <property type="component" value="Unassembled WGS sequence"/>
</dbReference>
<dbReference type="SUPFAM" id="SSF52540">
    <property type="entry name" value="P-loop containing nucleoside triphosphate hydrolases"/>
    <property type="match status" value="1"/>
</dbReference>
<evidence type="ECO:0000259" key="15">
    <source>
        <dbReference type="PROSITE" id="PS51199"/>
    </source>
</evidence>
<dbReference type="OrthoDB" id="9773982at2"/>
<evidence type="ECO:0000256" key="1">
    <source>
        <dbReference type="ARBA" id="ARBA00008428"/>
    </source>
</evidence>
<dbReference type="RefSeq" id="WP_018696537.1">
    <property type="nucleotide sequence ID" value="NZ_AP025562.1"/>
</dbReference>
<dbReference type="InterPro" id="IPR016136">
    <property type="entry name" value="DNA_helicase_N/primase_C"/>
</dbReference>
<keyword evidence="7 13" id="KW-0067">ATP-binding</keyword>
<evidence type="ECO:0000256" key="3">
    <source>
        <dbReference type="ARBA" id="ARBA00022705"/>
    </source>
</evidence>
<dbReference type="EC" id="5.6.2.3" evidence="12 13"/>
<feature type="region of interest" description="Disordered" evidence="14">
    <location>
        <begin position="465"/>
        <end position="485"/>
    </location>
</feature>
<dbReference type="GO" id="GO:0006269">
    <property type="term" value="P:DNA replication, synthesis of primer"/>
    <property type="evidence" value="ECO:0007669"/>
    <property type="project" value="UniProtKB-UniRule"/>
</dbReference>
<dbReference type="Pfam" id="PF03796">
    <property type="entry name" value="DnaB_C"/>
    <property type="match status" value="1"/>
</dbReference>
<accession>A0A1Y3QWX2</accession>
<reference evidence="16 19" key="3">
    <citation type="journal article" date="2019" name="Nat. Med.">
        <title>A library of human gut bacterial isolates paired with longitudinal multiomics data enables mechanistic microbiome research.</title>
        <authorList>
            <person name="Poyet M."/>
            <person name="Groussin M."/>
            <person name="Gibbons S.M."/>
            <person name="Avila-Pacheco J."/>
            <person name="Jiang X."/>
            <person name="Kearney S.M."/>
            <person name="Perrotta A.R."/>
            <person name="Berdy B."/>
            <person name="Zhao S."/>
            <person name="Lieberman T.D."/>
            <person name="Swanson P.K."/>
            <person name="Smith M."/>
            <person name="Roesemann S."/>
            <person name="Alexander J.E."/>
            <person name="Rich S.A."/>
            <person name="Livny J."/>
            <person name="Vlamakis H."/>
            <person name="Clish C."/>
            <person name="Bullock K."/>
            <person name="Deik A."/>
            <person name="Scott J."/>
            <person name="Pierce K.A."/>
            <person name="Xavier R.J."/>
            <person name="Alm E.J."/>
        </authorList>
    </citation>
    <scope>NUCLEOTIDE SEQUENCE [LARGE SCALE GENOMIC DNA]</scope>
    <source>
        <strain evidence="16 19">BIOML-A266</strain>
    </source>
</reference>
<keyword evidence="4 13" id="KW-0547">Nucleotide-binding</keyword>
<dbReference type="SUPFAM" id="SSF48024">
    <property type="entry name" value="N-terminal domain of DnaB helicase"/>
    <property type="match status" value="1"/>
</dbReference>
<dbReference type="GO" id="GO:0005524">
    <property type="term" value="F:ATP binding"/>
    <property type="evidence" value="ECO:0007669"/>
    <property type="project" value="UniProtKB-UniRule"/>
</dbReference>
<dbReference type="EMBL" id="VVXH01000002">
    <property type="protein sequence ID" value="KAA2380538.1"/>
    <property type="molecule type" value="Genomic_DNA"/>
</dbReference>
<keyword evidence="3 13" id="KW-0235">DNA replication</keyword>
<dbReference type="InterPro" id="IPR003593">
    <property type="entry name" value="AAA+_ATPase"/>
</dbReference>
<comment type="caution">
    <text evidence="17">The sequence shown here is derived from an EMBL/GenBank/DDBJ whole genome shotgun (WGS) entry which is preliminary data.</text>
</comment>
<dbReference type="Gene3D" id="1.10.860.10">
    <property type="entry name" value="DNAb Helicase, Chain A"/>
    <property type="match status" value="1"/>
</dbReference>
<reference evidence="17" key="2">
    <citation type="journal article" date="2018" name="BMC Genomics">
        <title>Whole genome sequencing and function prediction of 133 gut anaerobes isolated from chicken caecum in pure cultures.</title>
        <authorList>
            <person name="Medvecky M."/>
            <person name="Cejkova D."/>
            <person name="Polansky O."/>
            <person name="Karasova D."/>
            <person name="Kubasova T."/>
            <person name="Cizek A."/>
            <person name="Rychlik I."/>
        </authorList>
    </citation>
    <scope>NUCLEOTIDE SEQUENCE</scope>
    <source>
        <strain evidence="17">An90</strain>
    </source>
</reference>
<dbReference type="Gene3D" id="3.40.50.300">
    <property type="entry name" value="P-loop containing nucleotide triphosphate hydrolases"/>
    <property type="match status" value="1"/>
</dbReference>
<dbReference type="InterPro" id="IPR007694">
    <property type="entry name" value="DNA_helicase_DnaB-like_C"/>
</dbReference>
<protein>
    <recommendedName>
        <fullName evidence="12 13">Replicative DNA helicase</fullName>
        <ecNumber evidence="12 13">5.6.2.3</ecNumber>
    </recommendedName>
</protein>
<dbReference type="CDD" id="cd00984">
    <property type="entry name" value="DnaB_C"/>
    <property type="match status" value="1"/>
</dbReference>
<evidence type="ECO:0000313" key="19">
    <source>
        <dbReference type="Proteomes" id="UP000322940"/>
    </source>
</evidence>
<dbReference type="PANTHER" id="PTHR30153:SF2">
    <property type="entry name" value="REPLICATIVE DNA HELICASE"/>
    <property type="match status" value="1"/>
</dbReference>
<dbReference type="FunFam" id="1.10.860.10:FF:000001">
    <property type="entry name" value="Replicative DNA helicase"/>
    <property type="match status" value="1"/>
</dbReference>
<dbReference type="Pfam" id="PF00772">
    <property type="entry name" value="DnaB"/>
    <property type="match status" value="1"/>
</dbReference>
<dbReference type="InterPro" id="IPR007693">
    <property type="entry name" value="DNA_helicase_DnaB-like_N"/>
</dbReference>
<dbReference type="PANTHER" id="PTHR30153">
    <property type="entry name" value="REPLICATIVE DNA HELICASE DNAB"/>
    <property type="match status" value="1"/>
</dbReference>
<evidence type="ECO:0000256" key="6">
    <source>
        <dbReference type="ARBA" id="ARBA00022806"/>
    </source>
</evidence>
<evidence type="ECO:0000313" key="16">
    <source>
        <dbReference type="EMBL" id="KAA2380538.1"/>
    </source>
</evidence>
<reference evidence="18" key="1">
    <citation type="submission" date="2017-04" db="EMBL/GenBank/DDBJ databases">
        <title>Function of individual gut microbiota members based on whole genome sequencing of pure cultures obtained from chicken caecum.</title>
        <authorList>
            <person name="Medvecky M."/>
            <person name="Cejkova D."/>
            <person name="Polansky O."/>
            <person name="Karasova D."/>
            <person name="Kubasova T."/>
            <person name="Cizek A."/>
            <person name="Rychlik I."/>
        </authorList>
    </citation>
    <scope>NUCLEOTIDE SEQUENCE [LARGE SCALE GENOMIC DNA]</scope>
    <source>
        <strain evidence="18">An90</strain>
    </source>
</reference>
<evidence type="ECO:0000256" key="12">
    <source>
        <dbReference type="NCBIfam" id="TIGR00665"/>
    </source>
</evidence>
<evidence type="ECO:0000256" key="13">
    <source>
        <dbReference type="RuleBase" id="RU362085"/>
    </source>
</evidence>
<sequence length="519" mass="57111">MAKDYNPSRRNREAFEALTETPGNVPPQAVELEEAVLGALMLEKDSIIAVQEYVTPDAFYTEEHRTIYKAIEELSMELKPIDLYTVTERLKGKKELKKVGGASYLAQLTQKVGSAANVEFHAKIIAQKYVQRELIRSATEIQKRSYDESTDVTELIGYAEGEIFKVAEGHVKRSVQVSKDILARALMQIEEASKNTSAFNGVPSGFMAIDRVTLGWQLSDLIIIAARPSMGKTAFVLSMARNMAVDHEQGVAFFSLEMSSVQLMMRLIIAETGLNGNDVKSGRLTPEQWRHLESATKPLGAAPLFIDDTPALSVFEFRSKARRLKIHNDIKIIIIDYLQLMTGNQDSKGNREQEVAFISRTLKAIAKELNVPVIALSQLSRATEMRGGSKRPQLSDLRESGAIEQDADIVAFIHRPEYYGINQDENGMPTAGMAEIIIAKHRNGAVCDVNLRFLKEQARFADMDDSMLPPAQASDSQQAYDDYASGSNGATGAAAALGSGIGGGEFDLTPRALDEEAPF</sequence>
<dbReference type="GO" id="GO:0005829">
    <property type="term" value="C:cytosol"/>
    <property type="evidence" value="ECO:0007669"/>
    <property type="project" value="TreeGrafter"/>
</dbReference>
<dbReference type="AlphaFoldDB" id="A0A1Y3QWX2"/>
<dbReference type="InterPro" id="IPR036185">
    <property type="entry name" value="DNA_heli_DnaB-like_N_sf"/>
</dbReference>
<name>A0A1Y3QWX2_9BACT</name>
<keyword evidence="5 13" id="KW-0378">Hydrolase</keyword>
<evidence type="ECO:0000256" key="11">
    <source>
        <dbReference type="ARBA" id="ARBA00048954"/>
    </source>
</evidence>
<dbReference type="GO" id="GO:1990077">
    <property type="term" value="C:primosome complex"/>
    <property type="evidence" value="ECO:0007669"/>
    <property type="project" value="UniProtKB-UniRule"/>
</dbReference>
<evidence type="ECO:0000256" key="2">
    <source>
        <dbReference type="ARBA" id="ARBA00022515"/>
    </source>
</evidence>
<dbReference type="GO" id="GO:0003677">
    <property type="term" value="F:DNA binding"/>
    <property type="evidence" value="ECO:0007669"/>
    <property type="project" value="UniProtKB-UniRule"/>
</dbReference>
<comment type="catalytic activity">
    <reaction evidence="11 13">
        <text>ATP + H2O = ADP + phosphate + H(+)</text>
        <dbReference type="Rhea" id="RHEA:13065"/>
        <dbReference type="ChEBI" id="CHEBI:15377"/>
        <dbReference type="ChEBI" id="CHEBI:15378"/>
        <dbReference type="ChEBI" id="CHEBI:30616"/>
        <dbReference type="ChEBI" id="CHEBI:43474"/>
        <dbReference type="ChEBI" id="CHEBI:456216"/>
        <dbReference type="EC" id="5.6.2.3"/>
    </reaction>
</comment>
<evidence type="ECO:0000313" key="18">
    <source>
        <dbReference type="Proteomes" id="UP000195772"/>
    </source>
</evidence>
<evidence type="ECO:0000313" key="17">
    <source>
        <dbReference type="EMBL" id="OUN03585.1"/>
    </source>
</evidence>
<dbReference type="GO" id="GO:0043139">
    <property type="term" value="F:5'-3' DNA helicase activity"/>
    <property type="evidence" value="ECO:0007669"/>
    <property type="project" value="UniProtKB-EC"/>
</dbReference>
<dbReference type="Proteomes" id="UP000195772">
    <property type="component" value="Unassembled WGS sequence"/>
</dbReference>
<evidence type="ECO:0000256" key="9">
    <source>
        <dbReference type="ARBA" id="ARBA00023235"/>
    </source>
</evidence>
<dbReference type="PROSITE" id="PS51199">
    <property type="entry name" value="SF4_HELICASE"/>
    <property type="match status" value="1"/>
</dbReference>
<dbReference type="NCBIfam" id="TIGR00665">
    <property type="entry name" value="DnaB"/>
    <property type="match status" value="1"/>
</dbReference>
<evidence type="ECO:0000256" key="7">
    <source>
        <dbReference type="ARBA" id="ARBA00022840"/>
    </source>
</evidence>
<evidence type="ECO:0000256" key="4">
    <source>
        <dbReference type="ARBA" id="ARBA00022741"/>
    </source>
</evidence>
<evidence type="ECO:0000256" key="14">
    <source>
        <dbReference type="SAM" id="MobiDB-lite"/>
    </source>
</evidence>
<keyword evidence="9" id="KW-0413">Isomerase</keyword>
<dbReference type="EMBL" id="NFHB01000004">
    <property type="protein sequence ID" value="OUN03585.1"/>
    <property type="molecule type" value="Genomic_DNA"/>
</dbReference>
<keyword evidence="6 13" id="KW-0347">Helicase</keyword>